<dbReference type="InterPro" id="IPR004516">
    <property type="entry name" value="HisRS/HisZ"/>
</dbReference>
<dbReference type="PANTHER" id="PTHR11476">
    <property type="entry name" value="HISTIDYL-TRNA SYNTHETASE"/>
    <property type="match status" value="1"/>
</dbReference>
<dbReference type="PIRSF" id="PIRSF001549">
    <property type="entry name" value="His-tRNA_synth"/>
    <property type="match status" value="1"/>
</dbReference>
<evidence type="ECO:0000259" key="11">
    <source>
        <dbReference type="PROSITE" id="PS50862"/>
    </source>
</evidence>
<evidence type="ECO:0000256" key="2">
    <source>
        <dbReference type="ARBA" id="ARBA00012815"/>
    </source>
</evidence>
<dbReference type="EMBL" id="WNTK01000002">
    <property type="protein sequence ID" value="KAG9490945.1"/>
    <property type="molecule type" value="Genomic_DNA"/>
</dbReference>
<dbReference type="NCBIfam" id="TIGR00442">
    <property type="entry name" value="hisS"/>
    <property type="match status" value="1"/>
</dbReference>
<evidence type="ECO:0000256" key="9">
    <source>
        <dbReference type="PIRSR" id="PIRSR001549-1"/>
    </source>
</evidence>
<accession>A0A8J6FQ35</accession>
<dbReference type="FunFam" id="3.30.930.10:FF:000021">
    <property type="entry name" value="Probable histidine--tRNA ligase, mitochondrial"/>
    <property type="match status" value="1"/>
</dbReference>
<feature type="domain" description="Aminoacyl-transfer RNA synthetases class-II family profile" evidence="11">
    <location>
        <begin position="68"/>
        <end position="349"/>
    </location>
</feature>
<dbReference type="HAMAP" id="MF_00127">
    <property type="entry name" value="His_tRNA_synth"/>
    <property type="match status" value="1"/>
</dbReference>
<dbReference type="InterPro" id="IPR036621">
    <property type="entry name" value="Anticodon-bd_dom_sf"/>
</dbReference>
<dbReference type="InterPro" id="IPR015807">
    <property type="entry name" value="His-tRNA-ligase"/>
</dbReference>
<dbReference type="InterPro" id="IPR045864">
    <property type="entry name" value="aa-tRNA-synth_II/BPL/LPL"/>
</dbReference>
<comment type="catalytic activity">
    <reaction evidence="8">
        <text>tRNA(His) + L-histidine + ATP = L-histidyl-tRNA(His) + AMP + diphosphate + H(+)</text>
        <dbReference type="Rhea" id="RHEA:17313"/>
        <dbReference type="Rhea" id="RHEA-COMP:9665"/>
        <dbReference type="Rhea" id="RHEA-COMP:9689"/>
        <dbReference type="ChEBI" id="CHEBI:15378"/>
        <dbReference type="ChEBI" id="CHEBI:30616"/>
        <dbReference type="ChEBI" id="CHEBI:33019"/>
        <dbReference type="ChEBI" id="CHEBI:57595"/>
        <dbReference type="ChEBI" id="CHEBI:78442"/>
        <dbReference type="ChEBI" id="CHEBI:78527"/>
        <dbReference type="ChEBI" id="CHEBI:456215"/>
        <dbReference type="EC" id="6.1.1.21"/>
    </reaction>
</comment>
<feature type="signal peptide" evidence="10">
    <location>
        <begin position="1"/>
        <end position="17"/>
    </location>
</feature>
<dbReference type="GO" id="GO:0004821">
    <property type="term" value="F:histidine-tRNA ligase activity"/>
    <property type="evidence" value="ECO:0007669"/>
    <property type="project" value="UniProtKB-EC"/>
</dbReference>
<dbReference type="Pfam" id="PF03129">
    <property type="entry name" value="HGTP_anticodon"/>
    <property type="match status" value="1"/>
</dbReference>
<keyword evidence="7" id="KW-0030">Aminoacyl-tRNA synthetase</keyword>
<organism evidence="12 13">
    <name type="scientific">Eleutherodactylus coqui</name>
    <name type="common">Puerto Rican coqui</name>
    <dbReference type="NCBI Taxonomy" id="57060"/>
    <lineage>
        <taxon>Eukaryota</taxon>
        <taxon>Metazoa</taxon>
        <taxon>Chordata</taxon>
        <taxon>Craniata</taxon>
        <taxon>Vertebrata</taxon>
        <taxon>Euteleostomi</taxon>
        <taxon>Amphibia</taxon>
        <taxon>Batrachia</taxon>
        <taxon>Anura</taxon>
        <taxon>Neobatrachia</taxon>
        <taxon>Hyloidea</taxon>
        <taxon>Eleutherodactylidae</taxon>
        <taxon>Eleutherodactylinae</taxon>
        <taxon>Eleutherodactylus</taxon>
        <taxon>Eleutherodactylus</taxon>
    </lineage>
</organism>
<dbReference type="OrthoDB" id="1906957at2759"/>
<dbReference type="FunFam" id="3.40.50.800:FF:000008">
    <property type="entry name" value="histidine--tRNA ligase, cytoplasmic isoform X1"/>
    <property type="match status" value="1"/>
</dbReference>
<dbReference type="Gene3D" id="3.40.50.800">
    <property type="entry name" value="Anticodon-binding domain"/>
    <property type="match status" value="1"/>
</dbReference>
<comment type="similarity">
    <text evidence="1">Belongs to the class-II aminoacyl-tRNA synthetase family.</text>
</comment>
<keyword evidence="10" id="KW-0732">Signal</keyword>
<dbReference type="InterPro" id="IPR041715">
    <property type="entry name" value="HisRS-like_core"/>
</dbReference>
<feature type="binding site" evidence="9">
    <location>
        <position position="331"/>
    </location>
    <ligand>
        <name>L-histidine</name>
        <dbReference type="ChEBI" id="CHEBI:57595"/>
    </ligand>
</feature>
<evidence type="ECO:0000256" key="4">
    <source>
        <dbReference type="ARBA" id="ARBA00022741"/>
    </source>
</evidence>
<evidence type="ECO:0000256" key="3">
    <source>
        <dbReference type="ARBA" id="ARBA00022598"/>
    </source>
</evidence>
<evidence type="ECO:0000313" key="12">
    <source>
        <dbReference type="EMBL" id="KAG9490945.1"/>
    </source>
</evidence>
<dbReference type="PROSITE" id="PS50862">
    <property type="entry name" value="AA_TRNA_LIGASE_II"/>
    <property type="match status" value="1"/>
</dbReference>
<dbReference type="EC" id="6.1.1.21" evidence="2"/>
<dbReference type="SUPFAM" id="SSF52954">
    <property type="entry name" value="Class II aaRS ABD-related"/>
    <property type="match status" value="1"/>
</dbReference>
<keyword evidence="13" id="KW-1185">Reference proteome</keyword>
<evidence type="ECO:0000256" key="7">
    <source>
        <dbReference type="ARBA" id="ARBA00023146"/>
    </source>
</evidence>
<evidence type="ECO:0000256" key="10">
    <source>
        <dbReference type="SAM" id="SignalP"/>
    </source>
</evidence>
<dbReference type="AlphaFoldDB" id="A0A8J6FQ35"/>
<reference evidence="12" key="1">
    <citation type="thesis" date="2020" institute="ProQuest LLC" country="789 East Eisenhower Parkway, Ann Arbor, MI, USA">
        <title>Comparative Genomics and Chromosome Evolution.</title>
        <authorList>
            <person name="Mudd A.B."/>
        </authorList>
    </citation>
    <scope>NUCLEOTIDE SEQUENCE</scope>
    <source>
        <strain evidence="12">HN-11 Male</strain>
        <tissue evidence="12">Kidney and liver</tissue>
    </source>
</reference>
<dbReference type="InterPro" id="IPR004154">
    <property type="entry name" value="Anticodon-bd"/>
</dbReference>
<dbReference type="InterPro" id="IPR033656">
    <property type="entry name" value="HisRS_anticodon"/>
</dbReference>
<dbReference type="InterPro" id="IPR006195">
    <property type="entry name" value="aa-tRNA-synth_II"/>
</dbReference>
<dbReference type="Proteomes" id="UP000770717">
    <property type="component" value="Unassembled WGS sequence"/>
</dbReference>
<dbReference type="GO" id="GO:0005739">
    <property type="term" value="C:mitochondrion"/>
    <property type="evidence" value="ECO:0007669"/>
    <property type="project" value="TreeGrafter"/>
</dbReference>
<comment type="caution">
    <text evidence="12">The sequence shown here is derived from an EMBL/GenBank/DDBJ whole genome shotgun (WGS) entry which is preliminary data.</text>
</comment>
<gene>
    <name evidence="12" type="ORF">GDO78_006329</name>
</gene>
<dbReference type="GO" id="GO:0005524">
    <property type="term" value="F:ATP binding"/>
    <property type="evidence" value="ECO:0007669"/>
    <property type="project" value="UniProtKB-KW"/>
</dbReference>
<feature type="binding site" evidence="9">
    <location>
        <position position="178"/>
    </location>
    <ligand>
        <name>L-histidine</name>
        <dbReference type="ChEBI" id="CHEBI:57595"/>
    </ligand>
</feature>
<protein>
    <recommendedName>
        <fullName evidence="2">histidine--tRNA ligase</fullName>
        <ecNumber evidence="2">6.1.1.21</ecNumber>
    </recommendedName>
</protein>
<keyword evidence="4" id="KW-0547">Nucleotide-binding</keyword>
<dbReference type="GO" id="GO:0032543">
    <property type="term" value="P:mitochondrial translation"/>
    <property type="evidence" value="ECO:0007669"/>
    <property type="project" value="TreeGrafter"/>
</dbReference>
<evidence type="ECO:0000256" key="5">
    <source>
        <dbReference type="ARBA" id="ARBA00022840"/>
    </source>
</evidence>
<keyword evidence="5" id="KW-0067">ATP-binding</keyword>
<sequence length="515" mass="58243">MAARRCFLAPCWRILAARRTSLTAFTPSSLSAVLNCQVTTKAFLHQNVTMPTHCGEQKKNFVLKTPKGTRDADPTQMAIREKVLSIVLNCFKRHGAGSIDTPVFELKETLIGKYGEDSKLIYDLKDQGGEQLSLRYDLTVPFARFLAMNKIGNLKRYQISKVYRRDNPSRGRYREFYQCDFDIAGHSDPLLPDAECLKIMYEILSELELGGFLIKVNDRRLLYGILTICGVPDAKFRTVCTSIDKLGKIPWDKVRSEMIEETDLRPETVDRVGEYIRLNGGLAILEYLWNDSMVSENTMAMEALNDLKLLHRYLEIYGVADKVSFDLGLARGLDYYTGVIYEAVLLESPEEPFSLQDGDTSKITKFGSIAAGGRYDDLVSKFDVNGRKVPCVGISIGIERILSIAQKKAQESFKSIRTTETQVLVASAQPNYLEERMKLITVLWDSGIKAEMLHKKNPKLLPQLHYCEKTGIPLVAIIGEQELKDGVVKLRDVATREEINIPREYLAKEIQKRTS</sequence>
<keyword evidence="6" id="KW-0648">Protein biosynthesis</keyword>
<dbReference type="CDD" id="cd00773">
    <property type="entry name" value="HisRS-like_core"/>
    <property type="match status" value="1"/>
</dbReference>
<dbReference type="Pfam" id="PF13393">
    <property type="entry name" value="tRNA-synt_His"/>
    <property type="match status" value="1"/>
</dbReference>
<evidence type="ECO:0000256" key="6">
    <source>
        <dbReference type="ARBA" id="ARBA00022917"/>
    </source>
</evidence>
<feature type="chain" id="PRO_5035145241" description="histidine--tRNA ligase" evidence="10">
    <location>
        <begin position="18"/>
        <end position="515"/>
    </location>
</feature>
<dbReference type="GO" id="GO:0005829">
    <property type="term" value="C:cytosol"/>
    <property type="evidence" value="ECO:0007669"/>
    <property type="project" value="TreeGrafter"/>
</dbReference>
<dbReference type="PANTHER" id="PTHR11476:SF13">
    <property type="entry name" value="HISTIDINE--TRNA LIGASE"/>
    <property type="match status" value="1"/>
</dbReference>
<dbReference type="SUPFAM" id="SSF55681">
    <property type="entry name" value="Class II aaRS and biotin synthetases"/>
    <property type="match status" value="1"/>
</dbReference>
<evidence type="ECO:0000256" key="8">
    <source>
        <dbReference type="ARBA" id="ARBA00047639"/>
    </source>
</evidence>
<name>A0A8J6FQ35_ELECQ</name>
<feature type="binding site" evidence="9">
    <location>
        <begin position="335"/>
        <end position="336"/>
    </location>
    <ligand>
        <name>L-histidine</name>
        <dbReference type="ChEBI" id="CHEBI:57595"/>
    </ligand>
</feature>
<evidence type="ECO:0000256" key="1">
    <source>
        <dbReference type="ARBA" id="ARBA00008226"/>
    </source>
</evidence>
<proteinExistence type="inferred from homology"/>
<feature type="binding site" evidence="9">
    <location>
        <begin position="137"/>
        <end position="139"/>
    </location>
    <ligand>
        <name>L-histidine</name>
        <dbReference type="ChEBI" id="CHEBI:57595"/>
    </ligand>
</feature>
<dbReference type="GO" id="GO:0006427">
    <property type="term" value="P:histidyl-tRNA aminoacylation"/>
    <property type="evidence" value="ECO:0007669"/>
    <property type="project" value="InterPro"/>
</dbReference>
<feature type="binding site" evidence="9">
    <location>
        <position position="164"/>
    </location>
    <ligand>
        <name>L-histidine</name>
        <dbReference type="ChEBI" id="CHEBI:57595"/>
    </ligand>
</feature>
<dbReference type="CDD" id="cd00859">
    <property type="entry name" value="HisRS_anticodon"/>
    <property type="match status" value="1"/>
</dbReference>
<feature type="binding site" evidence="9">
    <location>
        <position position="182"/>
    </location>
    <ligand>
        <name>L-histidine</name>
        <dbReference type="ChEBI" id="CHEBI:57595"/>
    </ligand>
</feature>
<dbReference type="GO" id="GO:0042802">
    <property type="term" value="F:identical protein binding"/>
    <property type="evidence" value="ECO:0007669"/>
    <property type="project" value="TreeGrafter"/>
</dbReference>
<dbReference type="Gene3D" id="3.30.930.10">
    <property type="entry name" value="Bira Bifunctional Protein, Domain 2"/>
    <property type="match status" value="1"/>
</dbReference>
<dbReference type="GO" id="GO:0003723">
    <property type="term" value="F:RNA binding"/>
    <property type="evidence" value="ECO:0007669"/>
    <property type="project" value="TreeGrafter"/>
</dbReference>
<evidence type="ECO:0000313" key="13">
    <source>
        <dbReference type="Proteomes" id="UP000770717"/>
    </source>
</evidence>
<keyword evidence="3" id="KW-0436">Ligase</keyword>